<accession>A0A4R2HCW9</accession>
<protein>
    <recommendedName>
        <fullName evidence="1">ATPase AAA-type core domain-containing protein</fullName>
    </recommendedName>
</protein>
<evidence type="ECO:0000259" key="1">
    <source>
        <dbReference type="Pfam" id="PF13304"/>
    </source>
</evidence>
<organism evidence="3 4">
    <name type="scientific">Pedobacter psychrotolerans</name>
    <dbReference type="NCBI Taxonomy" id="1843235"/>
    <lineage>
        <taxon>Bacteria</taxon>
        <taxon>Pseudomonadati</taxon>
        <taxon>Bacteroidota</taxon>
        <taxon>Sphingobacteriia</taxon>
        <taxon>Sphingobacteriales</taxon>
        <taxon>Sphingobacteriaceae</taxon>
        <taxon>Pedobacter</taxon>
    </lineage>
</organism>
<dbReference type="InterPro" id="IPR027417">
    <property type="entry name" value="P-loop_NTPase"/>
</dbReference>
<dbReference type="SUPFAM" id="SSF52540">
    <property type="entry name" value="P-loop containing nucleoside triphosphate hydrolases"/>
    <property type="match status" value="1"/>
</dbReference>
<sequence length="422" mass="48425">MLLEFKVANFRSIGEEQVLSLVPSENQKEYFQNILTEGNYSALNLISIYGANGSGKSNVLKAISVFLYKIKSSSKFSSTQSLIFDPFILREGWKLKPTTFEITFILNDSRYRYGFTYNKTTILKEWLFRKKIGREVNVFQREGEIIDPSSSLKGNAKLIDAAVEGTKDNALFLSSLDALNIEEATEIFEFFQKFLSLDGTNTTPLRDDKARWENEKIKSLVTSQIKRLNLGIVDIEAREEFDEENSEAVPNFKIMAKHRYYDPTGEPTKRRMSWDFYKRESSGSKKVLELSAPILAILQTGGVLSIDEIEANMHPLLTLDTINLFLNKETNPRNAQLIFTTHDTNLLSYSKLRRDQIYFAEKNNWESTELYSLSDFVYMEANGDKIGKERPDSDKEKRYIEGRYGAIPVFGRLDAQEVEHNG</sequence>
<gene>
    <name evidence="3" type="ORF">EV200_104160</name>
    <name evidence="2" type="ORF">GCM10011413_12520</name>
</gene>
<evidence type="ECO:0000313" key="4">
    <source>
        <dbReference type="Proteomes" id="UP000295684"/>
    </source>
</evidence>
<dbReference type="Proteomes" id="UP000295684">
    <property type="component" value="Unassembled WGS sequence"/>
</dbReference>
<reference evidence="2" key="4">
    <citation type="submission" date="2024-05" db="EMBL/GenBank/DDBJ databases">
        <authorList>
            <person name="Sun Q."/>
            <person name="Zhou Y."/>
        </authorList>
    </citation>
    <scope>NUCLEOTIDE SEQUENCE</scope>
    <source>
        <strain evidence="2">CGMCC 1.15644</strain>
    </source>
</reference>
<dbReference type="GO" id="GO:0016887">
    <property type="term" value="F:ATP hydrolysis activity"/>
    <property type="evidence" value="ECO:0007669"/>
    <property type="project" value="InterPro"/>
</dbReference>
<dbReference type="OrthoDB" id="9809324at2"/>
<dbReference type="Pfam" id="PF13304">
    <property type="entry name" value="AAA_21"/>
    <property type="match status" value="1"/>
</dbReference>
<dbReference type="EMBL" id="BMJO01000002">
    <property type="protein sequence ID" value="GGE47952.1"/>
    <property type="molecule type" value="Genomic_DNA"/>
</dbReference>
<dbReference type="AlphaFoldDB" id="A0A4R2HCW9"/>
<comment type="caution">
    <text evidence="3">The sequence shown here is derived from an EMBL/GenBank/DDBJ whole genome shotgun (WGS) entry which is preliminary data.</text>
</comment>
<dbReference type="PANTHER" id="PTHR40396">
    <property type="entry name" value="ATPASE-LIKE PROTEIN"/>
    <property type="match status" value="1"/>
</dbReference>
<evidence type="ECO:0000313" key="5">
    <source>
        <dbReference type="Proteomes" id="UP000622648"/>
    </source>
</evidence>
<proteinExistence type="predicted"/>
<dbReference type="RefSeq" id="WP_132532629.1">
    <property type="nucleotide sequence ID" value="NZ_BMJO01000002.1"/>
</dbReference>
<dbReference type="PANTHER" id="PTHR40396:SF1">
    <property type="entry name" value="ATPASE AAA-TYPE CORE DOMAIN-CONTAINING PROTEIN"/>
    <property type="match status" value="1"/>
</dbReference>
<dbReference type="InterPro" id="IPR003959">
    <property type="entry name" value="ATPase_AAA_core"/>
</dbReference>
<dbReference type="Gene3D" id="3.40.50.300">
    <property type="entry name" value="P-loop containing nucleotide triphosphate hydrolases"/>
    <property type="match status" value="1"/>
</dbReference>
<reference evidence="3 4" key="3">
    <citation type="submission" date="2019-03" db="EMBL/GenBank/DDBJ databases">
        <title>Genomic Encyclopedia of Type Strains, Phase IV (KMG-IV): sequencing the most valuable type-strain genomes for metagenomic binning, comparative biology and taxonomic classification.</title>
        <authorList>
            <person name="Goeker M."/>
        </authorList>
    </citation>
    <scope>NUCLEOTIDE SEQUENCE [LARGE SCALE GENOMIC DNA]</scope>
    <source>
        <strain evidence="3 4">DSM 103236</strain>
    </source>
</reference>
<name>A0A4R2HCW9_9SPHI</name>
<dbReference type="Proteomes" id="UP000622648">
    <property type="component" value="Unassembled WGS sequence"/>
</dbReference>
<reference evidence="5" key="2">
    <citation type="journal article" date="2019" name="Int. J. Syst. Evol. Microbiol.">
        <title>The Global Catalogue of Microorganisms (GCM) 10K type strain sequencing project: providing services to taxonomists for standard genome sequencing and annotation.</title>
        <authorList>
            <consortium name="The Broad Institute Genomics Platform"/>
            <consortium name="The Broad Institute Genome Sequencing Center for Infectious Disease"/>
            <person name="Wu L."/>
            <person name="Ma J."/>
        </authorList>
    </citation>
    <scope>NUCLEOTIDE SEQUENCE [LARGE SCALE GENOMIC DNA]</scope>
    <source>
        <strain evidence="5">CGMCC 1.15644</strain>
    </source>
</reference>
<evidence type="ECO:0000313" key="2">
    <source>
        <dbReference type="EMBL" id="GGE47952.1"/>
    </source>
</evidence>
<feature type="domain" description="ATPase AAA-type core" evidence="1">
    <location>
        <begin position="46"/>
        <end position="348"/>
    </location>
</feature>
<dbReference type="EMBL" id="SLWO01000004">
    <property type="protein sequence ID" value="TCO25124.1"/>
    <property type="molecule type" value="Genomic_DNA"/>
</dbReference>
<dbReference type="GO" id="GO:0005524">
    <property type="term" value="F:ATP binding"/>
    <property type="evidence" value="ECO:0007669"/>
    <property type="project" value="InterPro"/>
</dbReference>
<keyword evidence="5" id="KW-1185">Reference proteome</keyword>
<reference evidence="2" key="1">
    <citation type="journal article" date="2014" name="Int. J. Syst. Evol. Microbiol.">
        <title>Complete genome of a new Firmicutes species belonging to the dominant human colonic microbiota ('Ruminococcus bicirculans') reveals two chromosomes and a selective capacity to utilize plant glucans.</title>
        <authorList>
            <consortium name="NISC Comparative Sequencing Program"/>
            <person name="Wegmann U."/>
            <person name="Louis P."/>
            <person name="Goesmann A."/>
            <person name="Henrissat B."/>
            <person name="Duncan S.H."/>
            <person name="Flint H.J."/>
        </authorList>
    </citation>
    <scope>NUCLEOTIDE SEQUENCE</scope>
    <source>
        <strain evidence="2">CGMCC 1.15644</strain>
    </source>
</reference>
<evidence type="ECO:0000313" key="3">
    <source>
        <dbReference type="EMBL" id="TCO25124.1"/>
    </source>
</evidence>